<dbReference type="Gene3D" id="1.20.1280.50">
    <property type="match status" value="1"/>
</dbReference>
<protein>
    <recommendedName>
        <fullName evidence="1">F-box domain-containing protein</fullName>
    </recommendedName>
</protein>
<comment type="caution">
    <text evidence="2">The sequence shown here is derived from an EMBL/GenBank/DDBJ whole genome shotgun (WGS) entry which is preliminary data.</text>
</comment>
<dbReference type="EMBL" id="CAJOBI010162480">
    <property type="protein sequence ID" value="CAF4856758.1"/>
    <property type="molecule type" value="Genomic_DNA"/>
</dbReference>
<dbReference type="Pfam" id="PF12937">
    <property type="entry name" value="F-box-like"/>
    <property type="match status" value="1"/>
</dbReference>
<evidence type="ECO:0000313" key="2">
    <source>
        <dbReference type="EMBL" id="CAF4532007.1"/>
    </source>
</evidence>
<accession>A0A8S2Y3T5</accession>
<name>A0A8S2Y3T5_9BILA</name>
<dbReference type="InterPro" id="IPR036047">
    <property type="entry name" value="F-box-like_dom_sf"/>
</dbReference>
<sequence length="64" mass="7916">HLAEKILEYLDEQSLQSVELVCREWYYVTAQGMLWKKLIERKVLANTQWHDLSKHRGWHKYLFR</sequence>
<dbReference type="EMBL" id="CAJOBI010088852">
    <property type="protein sequence ID" value="CAF4532007.1"/>
    <property type="molecule type" value="Genomic_DNA"/>
</dbReference>
<reference evidence="2" key="1">
    <citation type="submission" date="2021-02" db="EMBL/GenBank/DDBJ databases">
        <authorList>
            <person name="Nowell W R."/>
        </authorList>
    </citation>
    <scope>NUCLEOTIDE SEQUENCE</scope>
</reference>
<dbReference type="AlphaFoldDB" id="A0A8S2Y3T5"/>
<dbReference type="PANTHER" id="PTHR14604">
    <property type="entry name" value="WD40 REPEAT PF20"/>
    <property type="match status" value="1"/>
</dbReference>
<feature type="non-terminal residue" evidence="2">
    <location>
        <position position="64"/>
    </location>
</feature>
<organism evidence="2 4">
    <name type="scientific">Rotaria magnacalcarata</name>
    <dbReference type="NCBI Taxonomy" id="392030"/>
    <lineage>
        <taxon>Eukaryota</taxon>
        <taxon>Metazoa</taxon>
        <taxon>Spiralia</taxon>
        <taxon>Gnathifera</taxon>
        <taxon>Rotifera</taxon>
        <taxon>Eurotatoria</taxon>
        <taxon>Bdelloidea</taxon>
        <taxon>Philodinida</taxon>
        <taxon>Philodinidae</taxon>
        <taxon>Rotaria</taxon>
    </lineage>
</organism>
<dbReference type="PANTHER" id="PTHR14604:SF4">
    <property type="entry name" value="F-BOX DOMAIN-CONTAINING PROTEIN"/>
    <property type="match status" value="1"/>
</dbReference>
<gene>
    <name evidence="2" type="ORF">SMN809_LOCUS36277</name>
    <name evidence="3" type="ORF">SMN809_LOCUS49654</name>
</gene>
<feature type="non-terminal residue" evidence="2">
    <location>
        <position position="1"/>
    </location>
</feature>
<dbReference type="InterPro" id="IPR001810">
    <property type="entry name" value="F-box_dom"/>
</dbReference>
<evidence type="ECO:0000313" key="4">
    <source>
        <dbReference type="Proteomes" id="UP000676336"/>
    </source>
</evidence>
<evidence type="ECO:0000313" key="3">
    <source>
        <dbReference type="EMBL" id="CAF4856758.1"/>
    </source>
</evidence>
<dbReference type="PROSITE" id="PS50181">
    <property type="entry name" value="FBOX"/>
    <property type="match status" value="1"/>
</dbReference>
<evidence type="ECO:0000259" key="1">
    <source>
        <dbReference type="PROSITE" id="PS50181"/>
    </source>
</evidence>
<proteinExistence type="predicted"/>
<dbReference type="SUPFAM" id="SSF81383">
    <property type="entry name" value="F-box domain"/>
    <property type="match status" value="1"/>
</dbReference>
<feature type="domain" description="F-box" evidence="1">
    <location>
        <begin position="1"/>
        <end position="38"/>
    </location>
</feature>
<dbReference type="InterPro" id="IPR050995">
    <property type="entry name" value="WD-F-box_domain-protein"/>
</dbReference>
<dbReference type="Proteomes" id="UP000676336">
    <property type="component" value="Unassembled WGS sequence"/>
</dbReference>